<feature type="domain" description="VPS8-like TPR-like repeats" evidence="3">
    <location>
        <begin position="1134"/>
        <end position="1235"/>
    </location>
</feature>
<dbReference type="GeneID" id="34523303"/>
<comment type="similarity">
    <text evidence="1">Belongs to the VPS8 family.</text>
</comment>
<protein>
    <submittedName>
        <fullName evidence="4">Uncharacterized protein</fullName>
    </submittedName>
</protein>
<dbReference type="Gene3D" id="2.130.10.10">
    <property type="entry name" value="YVTN repeat-like/Quinoprotein amine dehydrogenase"/>
    <property type="match status" value="1"/>
</dbReference>
<gene>
    <name evidence="4" type="ORF">KUCA_T00005928001</name>
</gene>
<dbReference type="Pfam" id="PF12816">
    <property type="entry name" value="TPR_Vps8"/>
    <property type="match status" value="1"/>
</dbReference>
<dbReference type="PANTHER" id="PTHR12616">
    <property type="entry name" value="VACUOLAR PROTEIN SORTING VPS41"/>
    <property type="match status" value="1"/>
</dbReference>
<name>W6MT65_9ASCO</name>
<dbReference type="Pfam" id="PF23413">
    <property type="entry name" value="zf_RING_Vps8_fungal"/>
    <property type="match status" value="1"/>
</dbReference>
<dbReference type="GO" id="GO:0005770">
    <property type="term" value="C:late endosome"/>
    <property type="evidence" value="ECO:0007669"/>
    <property type="project" value="TreeGrafter"/>
</dbReference>
<dbReference type="InterPro" id="IPR015943">
    <property type="entry name" value="WD40/YVTN_repeat-like_dom_sf"/>
</dbReference>
<dbReference type="InterPro" id="IPR059070">
    <property type="entry name" value="TPR_VPS8_2"/>
</dbReference>
<dbReference type="Proteomes" id="UP000019384">
    <property type="component" value="Unassembled WGS sequence"/>
</dbReference>
<dbReference type="InterPro" id="IPR025941">
    <property type="entry name" value="Vps8_central_dom"/>
</dbReference>
<evidence type="ECO:0000259" key="3">
    <source>
        <dbReference type="Pfam" id="PF25066"/>
    </source>
</evidence>
<reference evidence="4" key="1">
    <citation type="submission" date="2013-12" db="EMBL/GenBank/DDBJ databases">
        <authorList>
            <person name="Genoscope - CEA"/>
        </authorList>
    </citation>
    <scope>NUCLEOTIDE SEQUENCE</scope>
    <source>
        <strain evidence="4">CBS 1993</strain>
    </source>
</reference>
<evidence type="ECO:0000259" key="2">
    <source>
        <dbReference type="Pfam" id="PF12816"/>
    </source>
</evidence>
<evidence type="ECO:0000313" key="4">
    <source>
        <dbReference type="EMBL" id="CDK29934.1"/>
    </source>
</evidence>
<dbReference type="EMBL" id="HG793131">
    <property type="protein sequence ID" value="CDK29934.1"/>
    <property type="molecule type" value="Genomic_DNA"/>
</dbReference>
<accession>W6MT65</accession>
<dbReference type="HOGENOM" id="CLU_000917_0_0_1"/>
<evidence type="ECO:0000313" key="5">
    <source>
        <dbReference type="Proteomes" id="UP000019384"/>
    </source>
</evidence>
<dbReference type="Pfam" id="PF25066">
    <property type="entry name" value="TPR_VPS8_2"/>
    <property type="match status" value="1"/>
</dbReference>
<dbReference type="OrthoDB" id="289913at2759"/>
<dbReference type="GO" id="GO:0006623">
    <property type="term" value="P:protein targeting to vacuole"/>
    <property type="evidence" value="ECO:0007669"/>
    <property type="project" value="InterPro"/>
</dbReference>
<evidence type="ECO:0000256" key="1">
    <source>
        <dbReference type="ARBA" id="ARBA00009422"/>
    </source>
</evidence>
<sequence>MAPITMPPHDSPVIRKHFDERLTTRISSIQSFQSQPEDVDFQKVSRNTQNGHGDTEDVMQWLKLKKLGGSIYNEEFRIEHGEPTCAAYANIVAIGMSKGCIAICDQRQNITAILGTGPVASQIGQVVSVQLSADTTFLAAGYSSGTILLWQLSKPSRPALIIKPQQPGSNGDGHKENSAVLQIQFLGKRHTGLISSDSHGELVYHNGYSNLLGLQCNSRSIISGESTSNESIILQCSVLPLGTSIQPTDGTGVVALCTVSSVVVMSTHPYVRIHAKIKRPQSSSLDLKPTACVAWLPALREANGQSSRALLAYCFSKTLHVVELATETFVDKEGHDSLDLRLEHHRRWEGQEAIVSVNWVNSRLLALLTTSSQIVFLDRSKMNVAAVVDCVSRHIKPLSVSLGHGGVLHDYYYSAFQVYKGKIFVLGKYDFYLGTLENWADNLMMLLREGDYIGALEVASKQYSGECDLAIRGLPKSAEQRHLLVTPHIKGIIAASTDHIFVDHPVGLDSSNQFYHKFLSTALQTLIAMNSEPADYEHMFEKYAENGLEAIFYDVLEAYILDGKVVSLAPTILKGLVETYIAQGKTLVLEEIICLLDIRTLDIDLTISLCKKHGLKDILIYIWNVLLNDYISPLMDLMKESSQVTNASERDIYSYIGYILTGRQYPTEKPMDYRKEYSAKRSLYYILLNGTAVSWPENSPKVHMTEDLTNEPAFPYFCFLLKLDCFSMLGALNEAFEDTSLNDDDEGDEEKLLNFDVMGMNLVKNSAFKVTRQYVVDILLGVFRSNEFSKEDHFYLGIFIARNFPKYYQFLRISDSVLQDVIKKLCFPPVKNLQEEAEFALRSLLSVYHPPSIDELGSLFESSGYYRVLFTVYRSEKKMLKFLQLWNKLSSIGMSELLPTEIFKSTSELLTNCFEIVKSDNREEQSVIEFVKEHFKSFLNEDPEALAAVLNQYAPGLHNECTSEEVSDEKKYEYLRYLFGLEKLSKLTQPLPLELKKLYVKLLAKFDHNALTEEVLGGRFKDIDLDEVASNLRAAGATKAVVQLYVINSKPKEAVKLILQLMESKGNELVIAQDERSIKAIEGELFDDLRQGILLSKNLTTERVKGSTGQTLTPVEKMLLRFLEVPVKIFKSAHEDAPGVALQVAQRLMQEAFVSLIDLYYNSVGPSDEETEGSFLRIFSEFLNRSSAKVTTLGDVRQVVKSVYAAYSYEREIIRHVLILVNGDIFIDMEHLNRLNSSGWTTKNSECEICGKKLWGHGLNREVYELWAENRTGGDAKVDNVEDGDHNLRSSIISFKCGHGYHRSCLREMGSSHCIIDQSE</sequence>
<dbReference type="RefSeq" id="XP_022461915.1">
    <property type="nucleotide sequence ID" value="XM_022604019.1"/>
</dbReference>
<organism evidence="4 5">
    <name type="scientific">Kuraishia capsulata CBS 1993</name>
    <dbReference type="NCBI Taxonomy" id="1382522"/>
    <lineage>
        <taxon>Eukaryota</taxon>
        <taxon>Fungi</taxon>
        <taxon>Dikarya</taxon>
        <taxon>Ascomycota</taxon>
        <taxon>Saccharomycotina</taxon>
        <taxon>Pichiomycetes</taxon>
        <taxon>Pichiales</taxon>
        <taxon>Pichiaceae</taxon>
        <taxon>Kuraishia</taxon>
    </lineage>
</organism>
<dbReference type="GO" id="GO:0034058">
    <property type="term" value="P:endosomal vesicle fusion"/>
    <property type="evidence" value="ECO:0007669"/>
    <property type="project" value="TreeGrafter"/>
</dbReference>
<dbReference type="InterPro" id="IPR045111">
    <property type="entry name" value="Vps41/Vps8"/>
</dbReference>
<proteinExistence type="inferred from homology"/>
<dbReference type="Pfam" id="PF23410">
    <property type="entry name" value="Beta-prop_VPS8"/>
    <property type="match status" value="1"/>
</dbReference>
<dbReference type="SUPFAM" id="SSF50978">
    <property type="entry name" value="WD40 repeat-like"/>
    <property type="match status" value="1"/>
</dbReference>
<reference evidence="4" key="2">
    <citation type="submission" date="2014-02" db="EMBL/GenBank/DDBJ databases">
        <title>Complete DNA sequence of /Kuraishia capsulata/ illustrates novel genomic features among budding yeasts (/Saccharomycotina/).</title>
        <authorList>
            <person name="Morales L."/>
            <person name="Noel B."/>
            <person name="Porcel B."/>
            <person name="Marcet-Houben M."/>
            <person name="Hullo M-F."/>
            <person name="Sacerdot C."/>
            <person name="Tekaia F."/>
            <person name="Leh-Louis V."/>
            <person name="Despons L."/>
            <person name="Khanna V."/>
            <person name="Aury J-M."/>
            <person name="Barbe V."/>
            <person name="Couloux A."/>
            <person name="Labadie K."/>
            <person name="Pelletier E."/>
            <person name="Souciet J-L."/>
            <person name="Boekhout T."/>
            <person name="Gabaldon T."/>
            <person name="Wincker P."/>
            <person name="Dujon B."/>
        </authorList>
    </citation>
    <scope>NUCLEOTIDE SEQUENCE</scope>
    <source>
        <strain evidence="4">CBS 1993</strain>
    </source>
</reference>
<dbReference type="STRING" id="1382522.W6MT65"/>
<feature type="domain" description="Vacuolar protein sorting-associated protein 8 central" evidence="2">
    <location>
        <begin position="551"/>
        <end position="736"/>
    </location>
</feature>
<keyword evidence="5" id="KW-1185">Reference proteome</keyword>
<dbReference type="PANTHER" id="PTHR12616:SF8">
    <property type="entry name" value="VACUOLAR PROTEIN SORTING-ASSOCIATED PROTEIN 8 HOMOLOG"/>
    <property type="match status" value="1"/>
</dbReference>
<dbReference type="GO" id="GO:0030897">
    <property type="term" value="C:HOPS complex"/>
    <property type="evidence" value="ECO:0007669"/>
    <property type="project" value="TreeGrafter"/>
</dbReference>
<dbReference type="InterPro" id="IPR036322">
    <property type="entry name" value="WD40_repeat_dom_sf"/>
</dbReference>